<dbReference type="Gene3D" id="2.60.40.10">
    <property type="entry name" value="Immunoglobulins"/>
    <property type="match status" value="1"/>
</dbReference>
<evidence type="ECO:0000313" key="2">
    <source>
        <dbReference type="EMBL" id="GAG21902.1"/>
    </source>
</evidence>
<dbReference type="SUPFAM" id="SSF49265">
    <property type="entry name" value="Fibronectin type III"/>
    <property type="match status" value="1"/>
</dbReference>
<dbReference type="InterPro" id="IPR003961">
    <property type="entry name" value="FN3_dom"/>
</dbReference>
<name>X0WFE3_9ZZZZ</name>
<dbReference type="InterPro" id="IPR036116">
    <property type="entry name" value="FN3_sf"/>
</dbReference>
<comment type="caution">
    <text evidence="2">The sequence shown here is derived from an EMBL/GenBank/DDBJ whole genome shotgun (WGS) entry which is preliminary data.</text>
</comment>
<sequence>GIFSGTSGVVANRQTGEIQQQVANFSMKALSANSIGNISWGTDPLTHPDNDVWPPVPTTDTVPGAPTAVSGNESTPYNVSVGWTAPPVGVEPGDDITGYTVWASLDGIDFAVVGCSDSDSYLDIGLPELRAGEVNYDVYYKINAFNAQGQGPFSDVSAAIEIDGT</sequence>
<dbReference type="PROSITE" id="PS50853">
    <property type="entry name" value="FN3"/>
    <property type="match status" value="1"/>
</dbReference>
<dbReference type="AlphaFoldDB" id="X0WFE3"/>
<protein>
    <recommendedName>
        <fullName evidence="1">Fibronectin type-III domain-containing protein</fullName>
    </recommendedName>
</protein>
<proteinExistence type="predicted"/>
<organism evidence="2">
    <name type="scientific">marine sediment metagenome</name>
    <dbReference type="NCBI Taxonomy" id="412755"/>
    <lineage>
        <taxon>unclassified sequences</taxon>
        <taxon>metagenomes</taxon>
        <taxon>ecological metagenomes</taxon>
    </lineage>
</organism>
<reference evidence="2" key="1">
    <citation type="journal article" date="2014" name="Front. Microbiol.">
        <title>High frequency of phylogenetically diverse reductive dehalogenase-homologous genes in deep subseafloor sedimentary metagenomes.</title>
        <authorList>
            <person name="Kawai M."/>
            <person name="Futagami T."/>
            <person name="Toyoda A."/>
            <person name="Takaki Y."/>
            <person name="Nishi S."/>
            <person name="Hori S."/>
            <person name="Arai W."/>
            <person name="Tsubouchi T."/>
            <person name="Morono Y."/>
            <person name="Uchiyama I."/>
            <person name="Ito T."/>
            <person name="Fujiyama A."/>
            <person name="Inagaki F."/>
            <person name="Takami H."/>
        </authorList>
    </citation>
    <scope>NUCLEOTIDE SEQUENCE</scope>
    <source>
        <strain evidence="2">Expedition CK06-06</strain>
    </source>
</reference>
<evidence type="ECO:0000259" key="1">
    <source>
        <dbReference type="PROSITE" id="PS50853"/>
    </source>
</evidence>
<dbReference type="InterPro" id="IPR013783">
    <property type="entry name" value="Ig-like_fold"/>
</dbReference>
<dbReference type="EMBL" id="BARS01037051">
    <property type="protein sequence ID" value="GAG21902.1"/>
    <property type="molecule type" value="Genomic_DNA"/>
</dbReference>
<dbReference type="CDD" id="cd00063">
    <property type="entry name" value="FN3"/>
    <property type="match status" value="1"/>
</dbReference>
<feature type="domain" description="Fibronectin type-III" evidence="1">
    <location>
        <begin position="65"/>
        <end position="165"/>
    </location>
</feature>
<feature type="non-terminal residue" evidence="2">
    <location>
        <position position="1"/>
    </location>
</feature>
<accession>X0WFE3</accession>
<gene>
    <name evidence="2" type="ORF">S01H1_56858</name>
</gene>